<name>A0A3Q7G6B7_SOLLC</name>
<feature type="transmembrane region" description="Helical" evidence="2">
    <location>
        <begin position="256"/>
        <end position="278"/>
    </location>
</feature>
<dbReference type="Gene3D" id="1.20.5.170">
    <property type="match status" value="1"/>
</dbReference>
<dbReference type="GO" id="GO:0003700">
    <property type="term" value="F:DNA-binding transcription factor activity"/>
    <property type="evidence" value="ECO:0007669"/>
    <property type="project" value="InterPro"/>
</dbReference>
<dbReference type="EnsemblPlants" id="Solyc04g056457.1.1">
    <property type="protein sequence ID" value="Solyc04g056457.1.1"/>
    <property type="gene ID" value="Solyc04g056457.1"/>
</dbReference>
<accession>A0A3Q7G6B7</accession>
<sequence length="616" mass="67989">MTATYQENVEDFPMEFQNFNFKTNDIVLYESFNDIFPNPTNDDAFQNPSFLPDFLGSELGLDSSQMNLHSFGQPESQLMGISDDASRTFNSTSGYCLGKAPISNKLEHFPLNLGNNSVKGGVDEKRMDRKIRNKVSAHLSRQRKKHYVKELENKFRIFHSTIQHLNANLSYAMTENITLKAQLGGNGVPTQVPPPLGINPYPPPWMSYTPYYMMNRQGYQVPLVPIPKLKSQALAPAPKSNKEVKKKKSGVKTKKVASVSFLGVLFFILLFGGLVPLLKDRYGDKGEPFMSGESFVSGFYEKHHGRVLSIDEPVNGTGYSEKYDGKNHSSHCGQRGQGESNKQNTNKTGDEFVHVGNSSHPLVASLYVPRNDKLVEIDGSLIIHSVLASEKAMAFLGSAEKKNKEAGLAVPGDMAPTIPTVHPRHYRSPEVGQITLVSDENENVKSSILGWYLNGVAGPLLSSGMCTEVFQFDASSSAREAVVPVTNVRDTSMEQRHNDTCLHRNRRILNGPPVSLSRPSHNISKEQTGTNGKQENPNRNNSLSSLVVSVLVDGDGDGDGIMRTKSVSRIFIVVLIDSVKYVTYSCMLPFIDSAHVAEASSKNNFVDTIRSTNSPH</sequence>
<dbReference type="AlphaFoldDB" id="A0A3Q7G6B7"/>
<evidence type="ECO:0000313" key="5">
    <source>
        <dbReference type="Proteomes" id="UP000004994"/>
    </source>
</evidence>
<evidence type="ECO:0000256" key="2">
    <source>
        <dbReference type="SAM" id="Phobius"/>
    </source>
</evidence>
<dbReference type="Proteomes" id="UP000004994">
    <property type="component" value="Chromosome 4"/>
</dbReference>
<protein>
    <recommendedName>
        <fullName evidence="3">BZIP domain-containing protein</fullName>
    </recommendedName>
</protein>
<keyword evidence="5" id="KW-1185">Reference proteome</keyword>
<dbReference type="InterPro" id="IPR046347">
    <property type="entry name" value="bZIP_sf"/>
</dbReference>
<dbReference type="SUPFAM" id="SSF57959">
    <property type="entry name" value="Leucine zipper domain"/>
    <property type="match status" value="1"/>
</dbReference>
<feature type="domain" description="BZIP" evidence="3">
    <location>
        <begin position="123"/>
        <end position="183"/>
    </location>
</feature>
<feature type="compositionally biased region" description="Polar residues" evidence="1">
    <location>
        <begin position="517"/>
        <end position="541"/>
    </location>
</feature>
<keyword evidence="2" id="KW-0812">Transmembrane</keyword>
<dbReference type="SMART" id="SM00338">
    <property type="entry name" value="BRLZ"/>
    <property type="match status" value="1"/>
</dbReference>
<evidence type="ECO:0000313" key="4">
    <source>
        <dbReference type="EnsemblPlants" id="Solyc04g056457.1.1"/>
    </source>
</evidence>
<feature type="region of interest" description="Disordered" evidence="1">
    <location>
        <begin position="318"/>
        <end position="352"/>
    </location>
</feature>
<organism evidence="4">
    <name type="scientific">Solanum lycopersicum</name>
    <name type="common">Tomato</name>
    <name type="synonym">Lycopersicon esculentum</name>
    <dbReference type="NCBI Taxonomy" id="4081"/>
    <lineage>
        <taxon>Eukaryota</taxon>
        <taxon>Viridiplantae</taxon>
        <taxon>Streptophyta</taxon>
        <taxon>Embryophyta</taxon>
        <taxon>Tracheophyta</taxon>
        <taxon>Spermatophyta</taxon>
        <taxon>Magnoliopsida</taxon>
        <taxon>eudicotyledons</taxon>
        <taxon>Gunneridae</taxon>
        <taxon>Pentapetalae</taxon>
        <taxon>asterids</taxon>
        <taxon>lamiids</taxon>
        <taxon>Solanales</taxon>
        <taxon>Solanaceae</taxon>
        <taxon>Solanoideae</taxon>
        <taxon>Solaneae</taxon>
        <taxon>Solanum</taxon>
        <taxon>Solanum subgen. Lycopersicon</taxon>
    </lineage>
</organism>
<evidence type="ECO:0000259" key="3">
    <source>
        <dbReference type="PROSITE" id="PS50217"/>
    </source>
</evidence>
<dbReference type="OMA" id="LPMPWMH"/>
<dbReference type="InterPro" id="IPR004827">
    <property type="entry name" value="bZIP"/>
</dbReference>
<evidence type="ECO:0000256" key="1">
    <source>
        <dbReference type="SAM" id="MobiDB-lite"/>
    </source>
</evidence>
<dbReference type="PANTHER" id="PTHR37616:SF3">
    <property type="entry name" value="BZIP DOMAIN-CONTAINING PROTEIN"/>
    <property type="match status" value="1"/>
</dbReference>
<reference evidence="4" key="1">
    <citation type="journal article" date="2012" name="Nature">
        <title>The tomato genome sequence provides insights into fleshy fruit evolution.</title>
        <authorList>
            <consortium name="Tomato Genome Consortium"/>
        </authorList>
    </citation>
    <scope>NUCLEOTIDE SEQUENCE [LARGE SCALE GENOMIC DNA]</scope>
    <source>
        <strain evidence="4">cv. Heinz 1706</strain>
    </source>
</reference>
<reference evidence="4" key="2">
    <citation type="submission" date="2019-01" db="UniProtKB">
        <authorList>
            <consortium name="EnsemblPlants"/>
        </authorList>
    </citation>
    <scope>IDENTIFICATION</scope>
    <source>
        <strain evidence="4">cv. Heinz 1706</strain>
    </source>
</reference>
<proteinExistence type="predicted"/>
<dbReference type="PaxDb" id="4081-Solyc04g056460.1.1"/>
<dbReference type="InParanoid" id="A0A3Q7G6B7"/>
<dbReference type="Gramene" id="Solyc04g056457.1.1">
    <property type="protein sequence ID" value="Solyc04g056457.1.1"/>
    <property type="gene ID" value="Solyc04g056457.1"/>
</dbReference>
<feature type="region of interest" description="Disordered" evidence="1">
    <location>
        <begin position="507"/>
        <end position="541"/>
    </location>
</feature>
<dbReference type="Pfam" id="PF00170">
    <property type="entry name" value="bZIP_1"/>
    <property type="match status" value="1"/>
</dbReference>
<feature type="compositionally biased region" description="Polar residues" evidence="1">
    <location>
        <begin position="337"/>
        <end position="347"/>
    </location>
</feature>
<dbReference type="STRING" id="4081.A0A3Q7G6B7"/>
<dbReference type="SMR" id="A0A3Q7G6B7"/>
<dbReference type="FunCoup" id="A0A3Q7G6B7">
    <property type="interactions" value="2212"/>
</dbReference>
<keyword evidence="2" id="KW-1133">Transmembrane helix</keyword>
<dbReference type="PANTHER" id="PTHR37616">
    <property type="entry name" value="BZIP TRANSCRIPTION FACTOR 60-LIKE"/>
    <property type="match status" value="1"/>
</dbReference>
<keyword evidence="2" id="KW-0472">Membrane</keyword>
<dbReference type="CDD" id="cd14704">
    <property type="entry name" value="bZIP_HY5-like"/>
    <property type="match status" value="1"/>
</dbReference>
<dbReference type="PROSITE" id="PS50217">
    <property type="entry name" value="BZIP"/>
    <property type="match status" value="1"/>
</dbReference>